<dbReference type="GO" id="GO:0046914">
    <property type="term" value="F:transition metal ion binding"/>
    <property type="evidence" value="ECO:0007669"/>
    <property type="project" value="TreeGrafter"/>
</dbReference>
<sequence>MAAPLRSFLCILLLPLLASPACAADDLVRLTPEQLSRAGVVTSTLADMKAGGAIRLPAQVVVPPSQIEVMAAPLPAMVGAVSVAYGETVKKGQLLARLRGAQLLELQRDYANAQAQAGLAAENLRRDENLFSDGIIAQGRLSATRAAERQAALLLAERRQALQLAGAAAPGAGSPTMSGSAEIRAPFDGVVIEAAAQPGSRVDAMTPLFKLGRLAPLWLEIQAAPAQAAGIARGDAVSIPGCALSGRVILVAPHMQTTSQSLLIRAELRKPDGCIRPFQYVQTEIASAQLLAERTWRVPPSALVRHRGLIWVFVEAAGGFRPVAVTVLYEAPDAAMVAADLPAATRLAVKGVATLKASWLGLGGGQ</sequence>
<dbReference type="GO" id="GO:0060003">
    <property type="term" value="P:copper ion export"/>
    <property type="evidence" value="ECO:0007669"/>
    <property type="project" value="TreeGrafter"/>
</dbReference>
<accession>A0A497XMA5</accession>
<evidence type="ECO:0000313" key="5">
    <source>
        <dbReference type="EMBL" id="RLJ68356.1"/>
    </source>
</evidence>
<gene>
    <name evidence="5" type="ORF">DFR35_0916</name>
</gene>
<dbReference type="SUPFAM" id="SSF111369">
    <property type="entry name" value="HlyD-like secretion proteins"/>
    <property type="match status" value="1"/>
</dbReference>
<dbReference type="EMBL" id="RCCI01000004">
    <property type="protein sequence ID" value="RLJ68356.1"/>
    <property type="molecule type" value="Genomic_DNA"/>
</dbReference>
<evidence type="ECO:0000256" key="1">
    <source>
        <dbReference type="ARBA" id="ARBA00022448"/>
    </source>
</evidence>
<dbReference type="InterPro" id="IPR058792">
    <property type="entry name" value="Beta-barrel_RND_2"/>
</dbReference>
<dbReference type="Gene3D" id="1.10.287.470">
    <property type="entry name" value="Helix hairpin bin"/>
    <property type="match status" value="1"/>
</dbReference>
<dbReference type="InterPro" id="IPR058647">
    <property type="entry name" value="BSH_CzcB-like"/>
</dbReference>
<dbReference type="InterPro" id="IPR051909">
    <property type="entry name" value="MFP_Cation_Efflux"/>
</dbReference>
<keyword evidence="6" id="KW-1185">Reference proteome</keyword>
<dbReference type="Pfam" id="PF25954">
    <property type="entry name" value="Beta-barrel_RND_2"/>
    <property type="match status" value="1"/>
</dbReference>
<dbReference type="Pfam" id="PF25973">
    <property type="entry name" value="BSH_CzcB"/>
    <property type="match status" value="1"/>
</dbReference>
<dbReference type="GO" id="GO:0015679">
    <property type="term" value="P:plasma membrane copper ion transport"/>
    <property type="evidence" value="ECO:0007669"/>
    <property type="project" value="TreeGrafter"/>
</dbReference>
<evidence type="ECO:0000313" key="6">
    <source>
        <dbReference type="Proteomes" id="UP000268908"/>
    </source>
</evidence>
<name>A0A497XMA5_9PROT</name>
<reference evidence="5 6" key="1">
    <citation type="submission" date="2018-10" db="EMBL/GenBank/DDBJ databases">
        <title>Genomic Encyclopedia of Type Strains, Phase IV (KMG-IV): sequencing the most valuable type-strain genomes for metagenomic binning, comparative biology and taxonomic classification.</title>
        <authorList>
            <person name="Goeker M."/>
        </authorList>
    </citation>
    <scope>NUCLEOTIDE SEQUENCE [LARGE SCALE GENOMIC DNA]</scope>
    <source>
        <strain evidence="5 6">DSM 26916</strain>
    </source>
</reference>
<keyword evidence="2" id="KW-0732">Signal</keyword>
<keyword evidence="1" id="KW-0813">Transport</keyword>
<dbReference type="AlphaFoldDB" id="A0A497XMA5"/>
<evidence type="ECO:0000256" key="2">
    <source>
        <dbReference type="SAM" id="SignalP"/>
    </source>
</evidence>
<dbReference type="PANTHER" id="PTHR30097:SF4">
    <property type="entry name" value="SLR6042 PROTEIN"/>
    <property type="match status" value="1"/>
</dbReference>
<dbReference type="Gene3D" id="2.40.30.170">
    <property type="match status" value="1"/>
</dbReference>
<organism evidence="5 6">
    <name type="scientific">Sulfurisoma sediminicola</name>
    <dbReference type="NCBI Taxonomy" id="1381557"/>
    <lineage>
        <taxon>Bacteria</taxon>
        <taxon>Pseudomonadati</taxon>
        <taxon>Pseudomonadota</taxon>
        <taxon>Betaproteobacteria</taxon>
        <taxon>Nitrosomonadales</taxon>
        <taxon>Sterolibacteriaceae</taxon>
        <taxon>Sulfurisoma</taxon>
    </lineage>
</organism>
<feature type="signal peptide" evidence="2">
    <location>
        <begin position="1"/>
        <end position="23"/>
    </location>
</feature>
<comment type="caution">
    <text evidence="5">The sequence shown here is derived from an EMBL/GenBank/DDBJ whole genome shotgun (WGS) entry which is preliminary data.</text>
</comment>
<dbReference type="RefSeq" id="WP_121240266.1">
    <property type="nucleotide sequence ID" value="NZ_BHVV01000002.1"/>
</dbReference>
<dbReference type="OrthoDB" id="9806939at2"/>
<dbReference type="Gene3D" id="2.40.50.100">
    <property type="match status" value="1"/>
</dbReference>
<feature type="domain" description="CzcB-like barrel-sandwich hybrid" evidence="4">
    <location>
        <begin position="68"/>
        <end position="211"/>
    </location>
</feature>
<dbReference type="PANTHER" id="PTHR30097">
    <property type="entry name" value="CATION EFFLUX SYSTEM PROTEIN CUSB"/>
    <property type="match status" value="1"/>
</dbReference>
<proteinExistence type="predicted"/>
<evidence type="ECO:0000259" key="4">
    <source>
        <dbReference type="Pfam" id="PF25973"/>
    </source>
</evidence>
<feature type="chain" id="PRO_5019768260" evidence="2">
    <location>
        <begin position="24"/>
        <end position="366"/>
    </location>
</feature>
<protein>
    <submittedName>
        <fullName evidence="5">RND family efflux transporter MFP subunit</fullName>
    </submittedName>
</protein>
<dbReference type="Proteomes" id="UP000268908">
    <property type="component" value="Unassembled WGS sequence"/>
</dbReference>
<dbReference type="GO" id="GO:0030288">
    <property type="term" value="C:outer membrane-bounded periplasmic space"/>
    <property type="evidence" value="ECO:0007669"/>
    <property type="project" value="TreeGrafter"/>
</dbReference>
<feature type="domain" description="CusB-like beta-barrel" evidence="3">
    <location>
        <begin position="216"/>
        <end position="288"/>
    </location>
</feature>
<evidence type="ECO:0000259" key="3">
    <source>
        <dbReference type="Pfam" id="PF25954"/>
    </source>
</evidence>